<evidence type="ECO:0000313" key="1">
    <source>
        <dbReference type="EMBL" id="MCS5736923.1"/>
    </source>
</evidence>
<dbReference type="RefSeq" id="WP_259543153.1">
    <property type="nucleotide sequence ID" value="NZ_JANLCJ010000277.1"/>
</dbReference>
<reference evidence="1" key="1">
    <citation type="submission" date="2022-08" db="EMBL/GenBank/DDBJ databases">
        <authorList>
            <person name="Deng Y."/>
            <person name="Han X.-F."/>
            <person name="Zhang Y.-Q."/>
        </authorList>
    </citation>
    <scope>NUCLEOTIDE SEQUENCE</scope>
    <source>
        <strain evidence="1">CPCC 203386</strain>
    </source>
</reference>
<dbReference type="EMBL" id="JANLCJ010000277">
    <property type="protein sequence ID" value="MCS5736923.1"/>
    <property type="molecule type" value="Genomic_DNA"/>
</dbReference>
<evidence type="ECO:0000313" key="2">
    <source>
        <dbReference type="Proteomes" id="UP001165586"/>
    </source>
</evidence>
<comment type="caution">
    <text evidence="1">The sequence shown here is derived from an EMBL/GenBank/DDBJ whole genome shotgun (WGS) entry which is preliminary data.</text>
</comment>
<feature type="non-terminal residue" evidence="1">
    <location>
        <position position="82"/>
    </location>
</feature>
<sequence>MLPRYRNIIEQGASGAPAIPAIVAEYLLTILSSGYSFAVGNVTDLKEQGFSEQYILGYISAQEAAVQTIQRLLDSKVIEEDE</sequence>
<dbReference type="Proteomes" id="UP001165586">
    <property type="component" value="Unassembled WGS sequence"/>
</dbReference>
<organism evidence="1 2">
    <name type="scientific">Herbiconiux daphne</name>
    <dbReference type="NCBI Taxonomy" id="2970914"/>
    <lineage>
        <taxon>Bacteria</taxon>
        <taxon>Bacillati</taxon>
        <taxon>Actinomycetota</taxon>
        <taxon>Actinomycetes</taxon>
        <taxon>Micrococcales</taxon>
        <taxon>Microbacteriaceae</taxon>
        <taxon>Herbiconiux</taxon>
    </lineage>
</organism>
<gene>
    <name evidence="1" type="ORF">N1032_24640</name>
</gene>
<name>A0ABT2HAE8_9MICO</name>
<keyword evidence="2" id="KW-1185">Reference proteome</keyword>
<dbReference type="InterPro" id="IPR020121">
    <property type="entry name" value="Phage_T7-like_6.5"/>
</dbReference>
<dbReference type="Pfam" id="PF10911">
    <property type="entry name" value="T7-like_Y65"/>
    <property type="match status" value="1"/>
</dbReference>
<accession>A0ABT2HAE8</accession>
<protein>
    <submittedName>
        <fullName evidence="1">DUF2717 domain-containing protein</fullName>
    </submittedName>
</protein>
<proteinExistence type="predicted"/>